<keyword evidence="9" id="KW-0808">Transferase</keyword>
<keyword evidence="5" id="KW-1003">Cell membrane</keyword>
<evidence type="ECO:0000313" key="22">
    <source>
        <dbReference type="EMBL" id="MBL0393821.1"/>
    </source>
</evidence>
<name>A0A936Z5S6_9BURK</name>
<comment type="similarity">
    <text evidence="4">In the N-terminal section; belongs to the glycosyltransferase 51 family.</text>
</comment>
<gene>
    <name evidence="22" type="ORF">JJ685_21975</name>
</gene>
<evidence type="ECO:0000259" key="20">
    <source>
        <dbReference type="Pfam" id="PF00905"/>
    </source>
</evidence>
<keyword evidence="12" id="KW-0573">Peptidoglycan synthesis</keyword>
<dbReference type="InterPro" id="IPR012338">
    <property type="entry name" value="Beta-lactam/transpept-like"/>
</dbReference>
<keyword evidence="6" id="KW-0121">Carboxypeptidase</keyword>
<comment type="subcellular location">
    <subcellularLocation>
        <location evidence="1">Cell membrane</location>
    </subcellularLocation>
</comment>
<evidence type="ECO:0000256" key="4">
    <source>
        <dbReference type="ARBA" id="ARBA00007739"/>
    </source>
</evidence>
<evidence type="ECO:0000256" key="14">
    <source>
        <dbReference type="ARBA" id="ARBA00023268"/>
    </source>
</evidence>
<keyword evidence="19" id="KW-1133">Transmembrane helix</keyword>
<dbReference type="PANTHER" id="PTHR32282">
    <property type="entry name" value="BINDING PROTEIN TRANSPEPTIDASE, PUTATIVE-RELATED"/>
    <property type="match status" value="1"/>
</dbReference>
<evidence type="ECO:0000256" key="2">
    <source>
        <dbReference type="ARBA" id="ARBA00004752"/>
    </source>
</evidence>
<dbReference type="InterPro" id="IPR001460">
    <property type="entry name" value="PCN-bd_Tpept"/>
</dbReference>
<dbReference type="GO" id="GO:0071555">
    <property type="term" value="P:cell wall organization"/>
    <property type="evidence" value="ECO:0007669"/>
    <property type="project" value="UniProtKB-KW"/>
</dbReference>
<dbReference type="Proteomes" id="UP000599109">
    <property type="component" value="Unassembled WGS sequence"/>
</dbReference>
<evidence type="ECO:0000256" key="10">
    <source>
        <dbReference type="ARBA" id="ARBA00022801"/>
    </source>
</evidence>
<dbReference type="GO" id="GO:0008955">
    <property type="term" value="F:peptidoglycan glycosyltransferase activity"/>
    <property type="evidence" value="ECO:0007669"/>
    <property type="project" value="UniProtKB-EC"/>
</dbReference>
<evidence type="ECO:0000313" key="23">
    <source>
        <dbReference type="Proteomes" id="UP000599109"/>
    </source>
</evidence>
<sequence>MKRATEGVTGRAASGLRRIAGAIRRHPWRAALALPLALVVYTAALLPFTPSIGDIKKAKQEQPSVVLSADGKELAVFKRANRDWVKLADISPKVTDALLATEDKRFYEHHGIDVARTAKAVLNTLNGDVEGGSTLTQQLARNLYPGQIGREQTVTRKVKEAITALKIEAVYSKEEILETYLNSVSFLYNAWGIQMAARTYFDKSAKDLNEVEAATLVGMLKGTAYYNPVMNPERALQRRNTVLAMMVKEGKLPEARYEQLKAQPMKLDFERVPEFNGMAPHLAESLRRWLIEWADRHDYNIYADGLVVRTTIDSRLQEMATKAVERQTRALQAVADVEWSRSALVALGSDPNNYAAARGKYAPFEFFWNSNPNLVKAWIKDSQEYKAAREQGQGEAQALKDLQANAEFMRALRRQKTLLQAGFLAIEPQTGAVKAWVGSRDYAEDKFDHVQQARRQAGSTFKPFVYGAAFEMGHQPNETLMDQPVEIQIDRNKVWRPGDIEGSPTGLPVTLRDGLAKSKNTITAQLMMQVGPSRVAGLARAMGVRQSKLDEVPSLALGTSPVTLKEMVASFGTIANGGNYIEPQIVTAVEDRQHNVLESFAPRTPEPALQNQAALTLLDVLRGTIEYGTAAGLRPRFGLSGDLAGKTGTTQDNTDGWFILMHPQLVAGAWVGFNDNRVTMRSSYWGQGAHNALLLVGDFMQQTTKANLVDAKAAFAAPRLRDQEKPLLDRMGDWWNSVFNIPTEPASEPEVASLPPVNLEPPVLEPPPQQITVAPPPLPLPETAPLPAVTPDAPVIADNLPRRIPAFPRPLEQPAPARPIDTIPGTQVYRMPDTPRNAPDPTLPPDVVRAPPQTARTAPPAGTGSSTATLGGPSSRADDRIGGPATSREPATNLDGRSDGTAMRGGTAGSNRPDTTTTSTPSGSSRPDTTATTGGGSRPDTLGTSPGSSTRIESNGPVPSGADASPSPAPAGQASGSVSAPSE</sequence>
<evidence type="ECO:0000259" key="21">
    <source>
        <dbReference type="Pfam" id="PF00912"/>
    </source>
</evidence>
<feature type="region of interest" description="Disordered" evidence="18">
    <location>
        <begin position="805"/>
        <end position="983"/>
    </location>
</feature>
<feature type="compositionally biased region" description="Pro residues" evidence="18">
    <location>
        <begin position="807"/>
        <end position="817"/>
    </location>
</feature>
<evidence type="ECO:0000256" key="5">
    <source>
        <dbReference type="ARBA" id="ARBA00022475"/>
    </source>
</evidence>
<keyword evidence="13 19" id="KW-0472">Membrane</keyword>
<evidence type="ECO:0000256" key="13">
    <source>
        <dbReference type="ARBA" id="ARBA00023136"/>
    </source>
</evidence>
<feature type="domain" description="Penicillin-binding protein transpeptidase" evidence="20">
    <location>
        <begin position="422"/>
        <end position="655"/>
    </location>
</feature>
<dbReference type="EMBL" id="JAEQNE010000006">
    <property type="protein sequence ID" value="MBL0393821.1"/>
    <property type="molecule type" value="Genomic_DNA"/>
</dbReference>
<feature type="compositionally biased region" description="Low complexity" evidence="18">
    <location>
        <begin position="849"/>
        <end position="875"/>
    </location>
</feature>
<proteinExistence type="inferred from homology"/>
<dbReference type="SUPFAM" id="SSF56601">
    <property type="entry name" value="beta-lactamase/transpeptidase-like"/>
    <property type="match status" value="1"/>
</dbReference>
<evidence type="ECO:0000256" key="15">
    <source>
        <dbReference type="ARBA" id="ARBA00023316"/>
    </source>
</evidence>
<dbReference type="AlphaFoldDB" id="A0A936Z5S6"/>
<dbReference type="GO" id="GO:0030288">
    <property type="term" value="C:outer membrane-bounded periplasmic space"/>
    <property type="evidence" value="ECO:0007669"/>
    <property type="project" value="TreeGrafter"/>
</dbReference>
<dbReference type="Pfam" id="PF00905">
    <property type="entry name" value="Transpeptidase"/>
    <property type="match status" value="1"/>
</dbReference>
<evidence type="ECO:0000256" key="12">
    <source>
        <dbReference type="ARBA" id="ARBA00022984"/>
    </source>
</evidence>
<comment type="caution">
    <text evidence="22">The sequence shown here is derived from an EMBL/GenBank/DDBJ whole genome shotgun (WGS) entry which is preliminary data.</text>
</comment>
<keyword evidence="14" id="KW-0511">Multifunctional enzyme</keyword>
<dbReference type="GO" id="GO:0008658">
    <property type="term" value="F:penicillin binding"/>
    <property type="evidence" value="ECO:0007669"/>
    <property type="project" value="InterPro"/>
</dbReference>
<evidence type="ECO:0000256" key="18">
    <source>
        <dbReference type="SAM" id="MobiDB-lite"/>
    </source>
</evidence>
<feature type="transmembrane region" description="Helical" evidence="19">
    <location>
        <begin position="27"/>
        <end position="48"/>
    </location>
</feature>
<evidence type="ECO:0000256" key="7">
    <source>
        <dbReference type="ARBA" id="ARBA00022670"/>
    </source>
</evidence>
<comment type="catalytic activity">
    <reaction evidence="17">
        <text>[GlcNAc-(1-&gt;4)-Mur2Ac(oyl-L-Ala-gamma-D-Glu-L-Lys-D-Ala-D-Ala)](n)-di-trans,octa-cis-undecaprenyl diphosphate + beta-D-GlcNAc-(1-&gt;4)-Mur2Ac(oyl-L-Ala-gamma-D-Glu-L-Lys-D-Ala-D-Ala)-di-trans,octa-cis-undecaprenyl diphosphate = [GlcNAc-(1-&gt;4)-Mur2Ac(oyl-L-Ala-gamma-D-Glu-L-Lys-D-Ala-D-Ala)](n+1)-di-trans,octa-cis-undecaprenyl diphosphate + di-trans,octa-cis-undecaprenyl diphosphate + H(+)</text>
        <dbReference type="Rhea" id="RHEA:23708"/>
        <dbReference type="Rhea" id="RHEA-COMP:9602"/>
        <dbReference type="Rhea" id="RHEA-COMP:9603"/>
        <dbReference type="ChEBI" id="CHEBI:15378"/>
        <dbReference type="ChEBI" id="CHEBI:58405"/>
        <dbReference type="ChEBI" id="CHEBI:60033"/>
        <dbReference type="ChEBI" id="CHEBI:78435"/>
        <dbReference type="EC" id="2.4.99.28"/>
    </reaction>
</comment>
<evidence type="ECO:0000256" key="9">
    <source>
        <dbReference type="ARBA" id="ARBA00022679"/>
    </source>
</evidence>
<dbReference type="InterPro" id="IPR023346">
    <property type="entry name" value="Lysozyme-like_dom_sf"/>
</dbReference>
<keyword evidence="15" id="KW-0961">Cell wall biogenesis/degradation</keyword>
<evidence type="ECO:0000256" key="19">
    <source>
        <dbReference type="SAM" id="Phobius"/>
    </source>
</evidence>
<feature type="compositionally biased region" description="Polar residues" evidence="18">
    <location>
        <begin position="942"/>
        <end position="953"/>
    </location>
</feature>
<keyword evidence="8" id="KW-0328">Glycosyltransferase</keyword>
<dbReference type="GO" id="GO:0008360">
    <property type="term" value="P:regulation of cell shape"/>
    <property type="evidence" value="ECO:0007669"/>
    <property type="project" value="UniProtKB-KW"/>
</dbReference>
<evidence type="ECO:0000256" key="6">
    <source>
        <dbReference type="ARBA" id="ARBA00022645"/>
    </source>
</evidence>
<keyword evidence="11" id="KW-0133">Cell shape</keyword>
<dbReference type="GO" id="GO:0009252">
    <property type="term" value="P:peptidoglycan biosynthetic process"/>
    <property type="evidence" value="ECO:0007669"/>
    <property type="project" value="UniProtKB-KW"/>
</dbReference>
<keyword evidence="7" id="KW-0645">Protease</keyword>
<keyword evidence="10" id="KW-0378">Hydrolase</keyword>
<accession>A0A936Z5S6</accession>
<comment type="pathway">
    <text evidence="2">Cell wall biogenesis; peptidoglycan biosynthesis.</text>
</comment>
<dbReference type="Gene3D" id="1.10.3810.10">
    <property type="entry name" value="Biosynthetic peptidoglycan transglycosylase-like"/>
    <property type="match status" value="1"/>
</dbReference>
<evidence type="ECO:0000256" key="16">
    <source>
        <dbReference type="ARBA" id="ARBA00034000"/>
    </source>
</evidence>
<feature type="compositionally biased region" description="Low complexity" evidence="18">
    <location>
        <begin position="956"/>
        <end position="983"/>
    </location>
</feature>
<dbReference type="SUPFAM" id="SSF53955">
    <property type="entry name" value="Lysozyme-like"/>
    <property type="match status" value="1"/>
</dbReference>
<dbReference type="GO" id="GO:0006508">
    <property type="term" value="P:proteolysis"/>
    <property type="evidence" value="ECO:0007669"/>
    <property type="project" value="UniProtKB-KW"/>
</dbReference>
<dbReference type="RefSeq" id="WP_201676477.1">
    <property type="nucleotide sequence ID" value="NZ_JAEQNE010000006.1"/>
</dbReference>
<comment type="similarity">
    <text evidence="3">In the C-terminal section; belongs to the transpeptidase family.</text>
</comment>
<dbReference type="GO" id="GO:0005886">
    <property type="term" value="C:plasma membrane"/>
    <property type="evidence" value="ECO:0007669"/>
    <property type="project" value="UniProtKB-SubCell"/>
</dbReference>
<feature type="domain" description="Glycosyl transferase family 51" evidence="21">
    <location>
        <begin position="71"/>
        <end position="246"/>
    </location>
</feature>
<dbReference type="PANTHER" id="PTHR32282:SF11">
    <property type="entry name" value="PENICILLIN-BINDING PROTEIN 1B"/>
    <property type="match status" value="1"/>
</dbReference>
<evidence type="ECO:0000256" key="11">
    <source>
        <dbReference type="ARBA" id="ARBA00022960"/>
    </source>
</evidence>
<comment type="catalytic activity">
    <reaction evidence="16">
        <text>Preferential cleavage: (Ac)2-L-Lys-D-Ala-|-D-Ala. Also transpeptidation of peptidyl-alanyl moieties that are N-acyl substituents of D-alanine.</text>
        <dbReference type="EC" id="3.4.16.4"/>
    </reaction>
</comment>
<keyword evidence="23" id="KW-1185">Reference proteome</keyword>
<evidence type="ECO:0000256" key="1">
    <source>
        <dbReference type="ARBA" id="ARBA00004236"/>
    </source>
</evidence>
<dbReference type="InterPro" id="IPR036950">
    <property type="entry name" value="PBP_transglycosylase"/>
</dbReference>
<dbReference type="GO" id="GO:0009002">
    <property type="term" value="F:serine-type D-Ala-D-Ala carboxypeptidase activity"/>
    <property type="evidence" value="ECO:0007669"/>
    <property type="project" value="UniProtKB-EC"/>
</dbReference>
<reference evidence="22 23" key="1">
    <citation type="journal article" date="2017" name="Int. J. Syst. Evol. Microbiol.">
        <title>Ramlibacter monticola sp. nov., isolated from forest soil.</title>
        <authorList>
            <person name="Chaudhary D.K."/>
            <person name="Kim J."/>
        </authorList>
    </citation>
    <scope>NUCLEOTIDE SEQUENCE [LARGE SCALE GENOMIC DNA]</scope>
    <source>
        <strain evidence="22 23">KACC 19175</strain>
    </source>
</reference>
<protein>
    <submittedName>
        <fullName evidence="22">Transglycosylase domain-containing protein</fullName>
    </submittedName>
</protein>
<evidence type="ECO:0000256" key="3">
    <source>
        <dbReference type="ARBA" id="ARBA00007090"/>
    </source>
</evidence>
<keyword evidence="19" id="KW-0812">Transmembrane</keyword>
<dbReference type="Gene3D" id="3.40.710.10">
    <property type="entry name" value="DD-peptidase/beta-lactamase superfamily"/>
    <property type="match status" value="1"/>
</dbReference>
<dbReference type="InterPro" id="IPR050396">
    <property type="entry name" value="Glycosyltr_51/Transpeptidase"/>
</dbReference>
<evidence type="ECO:0000256" key="17">
    <source>
        <dbReference type="ARBA" id="ARBA00049902"/>
    </source>
</evidence>
<dbReference type="FunFam" id="1.10.3810.10:FF:000001">
    <property type="entry name" value="Penicillin-binding protein 1A"/>
    <property type="match status" value="1"/>
</dbReference>
<feature type="compositionally biased region" description="Low complexity" evidence="18">
    <location>
        <begin position="909"/>
        <end position="930"/>
    </location>
</feature>
<dbReference type="InterPro" id="IPR001264">
    <property type="entry name" value="Glyco_trans_51"/>
</dbReference>
<evidence type="ECO:0000256" key="8">
    <source>
        <dbReference type="ARBA" id="ARBA00022676"/>
    </source>
</evidence>
<organism evidence="22 23">
    <name type="scientific">Ramlibacter monticola</name>
    <dbReference type="NCBI Taxonomy" id="1926872"/>
    <lineage>
        <taxon>Bacteria</taxon>
        <taxon>Pseudomonadati</taxon>
        <taxon>Pseudomonadota</taxon>
        <taxon>Betaproteobacteria</taxon>
        <taxon>Burkholderiales</taxon>
        <taxon>Comamonadaceae</taxon>
        <taxon>Ramlibacter</taxon>
    </lineage>
</organism>
<dbReference type="Pfam" id="PF00912">
    <property type="entry name" value="Transgly"/>
    <property type="match status" value="1"/>
</dbReference>